<dbReference type="SUPFAM" id="SSF102114">
    <property type="entry name" value="Radical SAM enzymes"/>
    <property type="match status" value="1"/>
</dbReference>
<organism evidence="5">
    <name type="scientific">Burkholderia phage vB_BgluM-SURPRISE13</name>
    <dbReference type="NCBI Taxonomy" id="3159457"/>
    <lineage>
        <taxon>Viruses</taxon>
    </lineage>
</organism>
<dbReference type="Gene3D" id="3.20.20.70">
    <property type="entry name" value="Aldolase class I"/>
    <property type="match status" value="1"/>
</dbReference>
<evidence type="ECO:0000256" key="2">
    <source>
        <dbReference type="ARBA" id="ARBA00022723"/>
    </source>
</evidence>
<evidence type="ECO:0000256" key="3">
    <source>
        <dbReference type="ARBA" id="ARBA00023004"/>
    </source>
</evidence>
<proteinExistence type="predicted"/>
<dbReference type="GO" id="GO:0046872">
    <property type="term" value="F:metal ion binding"/>
    <property type="evidence" value="ECO:0007669"/>
    <property type="project" value="UniProtKB-KW"/>
</dbReference>
<name>A0AAU7PFF7_9VIRU</name>
<keyword evidence="4" id="KW-0411">Iron-sulfur</keyword>
<dbReference type="PANTHER" id="PTHR11228">
    <property type="entry name" value="RADICAL SAM DOMAIN PROTEIN"/>
    <property type="match status" value="1"/>
</dbReference>
<accession>A0AAU7PFF7</accession>
<gene>
    <name evidence="5" type="ORF">SURPRISE13_081</name>
</gene>
<reference evidence="5" key="1">
    <citation type="submission" date="2024-05" db="EMBL/GenBank/DDBJ databases">
        <title>Isolation and characterization of the novel Burkholderia jumbo bacteriophage Surprise13.</title>
        <authorList>
            <person name="Supina B.S.I."/>
            <person name="Dennis J."/>
        </authorList>
    </citation>
    <scope>NUCLEOTIDE SEQUENCE</scope>
</reference>
<dbReference type="PANTHER" id="PTHR11228:SF35">
    <property type="entry name" value="MOLYBDENUM COFACTOR BIOSYNTHESIS PROTEIN A-RELATED"/>
    <property type="match status" value="1"/>
</dbReference>
<keyword evidence="2" id="KW-0479">Metal-binding</keyword>
<dbReference type="InterPro" id="IPR007197">
    <property type="entry name" value="rSAM"/>
</dbReference>
<dbReference type="InterPro" id="IPR013785">
    <property type="entry name" value="Aldolase_TIM"/>
</dbReference>
<evidence type="ECO:0000256" key="1">
    <source>
        <dbReference type="ARBA" id="ARBA00022691"/>
    </source>
</evidence>
<keyword evidence="1" id="KW-0949">S-adenosyl-L-methionine</keyword>
<dbReference type="CDD" id="cd01335">
    <property type="entry name" value="Radical_SAM"/>
    <property type="match status" value="1"/>
</dbReference>
<dbReference type="SFLD" id="SFLDS00029">
    <property type="entry name" value="Radical_SAM"/>
    <property type="match status" value="1"/>
</dbReference>
<dbReference type="GO" id="GO:0051536">
    <property type="term" value="F:iron-sulfur cluster binding"/>
    <property type="evidence" value="ECO:0007669"/>
    <property type="project" value="UniProtKB-KW"/>
</dbReference>
<sequence length="314" mass="36663">MLANESGIINVSLNPTYYCNFRCDFCYLTKKQLNTQDYLPVAGIRKKLQEILDSGHQIGHVDFYGGEVMLLPISYLQEVEQMLFDEFKIEDVEVITNLSAYKKPIVEDTRFGLSVSYDFEHRAQHEHVWQNMLKVPKPFTVLTLGVGGVLAMDPSELVERINLLGNCKAWEIKPYSKNQANQLDVTDAQFEEFVKKIIEYPNKNFEFLNETKLRTIQFRDYNAFSNNHVYITPKGNFGVLEFDENDREYFKELKTFDAYVAWTQEEQVRVMTNPICGSCEYMGKCASEHLRDVQSMENSCNGFYNLIQWYEKRP</sequence>
<dbReference type="InterPro" id="IPR050377">
    <property type="entry name" value="Radical_SAM_PqqE_MftC-like"/>
</dbReference>
<evidence type="ECO:0000313" key="5">
    <source>
        <dbReference type="EMBL" id="XBS47607.1"/>
    </source>
</evidence>
<dbReference type="GO" id="GO:0003824">
    <property type="term" value="F:catalytic activity"/>
    <property type="evidence" value="ECO:0007669"/>
    <property type="project" value="InterPro"/>
</dbReference>
<dbReference type="InterPro" id="IPR058240">
    <property type="entry name" value="rSAM_sf"/>
</dbReference>
<evidence type="ECO:0000256" key="4">
    <source>
        <dbReference type="ARBA" id="ARBA00023014"/>
    </source>
</evidence>
<protein>
    <submittedName>
        <fullName evidence="5">Radical SAM domain-containing protein</fullName>
    </submittedName>
</protein>
<dbReference type="EMBL" id="PP856017">
    <property type="protein sequence ID" value="XBS47607.1"/>
    <property type="molecule type" value="Genomic_DNA"/>
</dbReference>
<keyword evidence="3" id="KW-0408">Iron</keyword>